<feature type="region of interest" description="Disordered" evidence="1">
    <location>
        <begin position="240"/>
        <end position="262"/>
    </location>
</feature>
<dbReference type="Proteomes" id="UP000198816">
    <property type="component" value="Unassembled WGS sequence"/>
</dbReference>
<evidence type="ECO:0000313" key="4">
    <source>
        <dbReference type="Proteomes" id="UP000198816"/>
    </source>
</evidence>
<dbReference type="GO" id="GO:0006313">
    <property type="term" value="P:DNA transposition"/>
    <property type="evidence" value="ECO:0007669"/>
    <property type="project" value="InterPro"/>
</dbReference>
<feature type="compositionally biased region" description="Polar residues" evidence="1">
    <location>
        <begin position="253"/>
        <end position="262"/>
    </location>
</feature>
<organism evidence="3 4">
    <name type="scientific">Thiocapsa roseopersicina</name>
    <dbReference type="NCBI Taxonomy" id="1058"/>
    <lineage>
        <taxon>Bacteria</taxon>
        <taxon>Pseudomonadati</taxon>
        <taxon>Pseudomonadota</taxon>
        <taxon>Gammaproteobacteria</taxon>
        <taxon>Chromatiales</taxon>
        <taxon>Chromatiaceae</taxon>
        <taxon>Thiocapsa</taxon>
    </lineage>
</organism>
<dbReference type="GO" id="GO:0003677">
    <property type="term" value="F:DNA binding"/>
    <property type="evidence" value="ECO:0007669"/>
    <property type="project" value="InterPro"/>
</dbReference>
<reference evidence="4" key="1">
    <citation type="submission" date="2016-10" db="EMBL/GenBank/DDBJ databases">
        <authorList>
            <person name="Varghese N."/>
            <person name="Submissions S."/>
        </authorList>
    </citation>
    <scope>NUCLEOTIDE SEQUENCE [LARGE SCALE GENOMIC DNA]</scope>
    <source>
        <strain evidence="4">DSM 217</strain>
    </source>
</reference>
<dbReference type="AlphaFoldDB" id="A0A1H2VV59"/>
<dbReference type="EMBL" id="FNNZ01000007">
    <property type="protein sequence ID" value="SDW72228.1"/>
    <property type="molecule type" value="Genomic_DNA"/>
</dbReference>
<gene>
    <name evidence="3" type="ORF">SAMN05421783_107182</name>
</gene>
<dbReference type="OrthoDB" id="5289737at2"/>
<dbReference type="InterPro" id="IPR003346">
    <property type="entry name" value="Transposase_20"/>
</dbReference>
<dbReference type="Pfam" id="PF02371">
    <property type="entry name" value="Transposase_20"/>
    <property type="match status" value="1"/>
</dbReference>
<dbReference type="GO" id="GO:0004803">
    <property type="term" value="F:transposase activity"/>
    <property type="evidence" value="ECO:0007669"/>
    <property type="project" value="InterPro"/>
</dbReference>
<accession>A0A1H2VV59</accession>
<sequence length="262" mass="28798">MDLRLVGPYSRFEAPKQLMAFLGLVASEHSMGGRRRQGAITLTGNSHARRMLVESAWSYRYPARQTKHLKSKAVNASPEAKGVAWKTQVRLRGRNRSMTRAGKNTKLVCVAIVRELAGFLWDIVCREMPHPGANAGGERLSGGGLEHQPAAVMIRYGSGDAPNYRHIAAGHPPGPARPVRSLGLARRGRRRASDPRRRAMRRACGSSDPSARRAWGAQRGCRCGARASCLGTQVSAWTTRRATEAGTRRRRQILQTTSRSPD</sequence>
<evidence type="ECO:0000259" key="2">
    <source>
        <dbReference type="Pfam" id="PF02371"/>
    </source>
</evidence>
<evidence type="ECO:0000313" key="3">
    <source>
        <dbReference type="EMBL" id="SDW72228.1"/>
    </source>
</evidence>
<feature type="region of interest" description="Disordered" evidence="1">
    <location>
        <begin position="168"/>
        <end position="217"/>
    </location>
</feature>
<dbReference type="STRING" id="1058.SAMN05421783_107182"/>
<dbReference type="RefSeq" id="WP_093030807.1">
    <property type="nucleotide sequence ID" value="NZ_FNNZ01000007.1"/>
</dbReference>
<protein>
    <submittedName>
        <fullName evidence="3">Transposase IS116/IS110/IS902 family protein</fullName>
    </submittedName>
</protein>
<evidence type="ECO:0000256" key="1">
    <source>
        <dbReference type="SAM" id="MobiDB-lite"/>
    </source>
</evidence>
<feature type="domain" description="Transposase IS116/IS110/IS902 C-terminal" evidence="2">
    <location>
        <begin position="7"/>
        <end position="59"/>
    </location>
</feature>
<proteinExistence type="predicted"/>
<keyword evidence="4" id="KW-1185">Reference proteome</keyword>
<name>A0A1H2VV59_THIRO</name>